<protein>
    <submittedName>
        <fullName evidence="2">Uncharacterized protein</fullName>
    </submittedName>
</protein>
<reference evidence="2" key="2">
    <citation type="submission" date="2020-10" db="EMBL/GenBank/DDBJ databases">
        <title>Mucilaginibacter sp. nov., isolated from soil.</title>
        <authorList>
            <person name="Jeon C.O."/>
        </authorList>
    </citation>
    <scope>NUCLEOTIDE SEQUENCE</scope>
    <source>
        <strain evidence="2">R11</strain>
    </source>
</reference>
<feature type="signal peptide" evidence="1">
    <location>
        <begin position="1"/>
        <end position="25"/>
    </location>
</feature>
<reference evidence="2" key="1">
    <citation type="submission" date="2020-01" db="EMBL/GenBank/DDBJ databases">
        <authorList>
            <person name="Seo Y.L."/>
        </authorList>
    </citation>
    <scope>NUCLEOTIDE SEQUENCE</scope>
    <source>
        <strain evidence="2">R11</strain>
    </source>
</reference>
<evidence type="ECO:0000313" key="2">
    <source>
        <dbReference type="EMBL" id="NCD70918.1"/>
    </source>
</evidence>
<feature type="chain" id="PRO_5037905585" evidence="1">
    <location>
        <begin position="26"/>
        <end position="173"/>
    </location>
</feature>
<accession>A0A965ZIU8</accession>
<organism evidence="2 3">
    <name type="scientific">Mucilaginibacter agri</name>
    <dbReference type="NCBI Taxonomy" id="2695265"/>
    <lineage>
        <taxon>Bacteria</taxon>
        <taxon>Pseudomonadati</taxon>
        <taxon>Bacteroidota</taxon>
        <taxon>Sphingobacteriia</taxon>
        <taxon>Sphingobacteriales</taxon>
        <taxon>Sphingobacteriaceae</taxon>
        <taxon>Mucilaginibacter</taxon>
    </lineage>
</organism>
<proteinExistence type="predicted"/>
<evidence type="ECO:0000256" key="1">
    <source>
        <dbReference type="SAM" id="SignalP"/>
    </source>
</evidence>
<comment type="caution">
    <text evidence="2">The sequence shown here is derived from an EMBL/GenBank/DDBJ whole genome shotgun (WGS) entry which is preliminary data.</text>
</comment>
<dbReference type="AlphaFoldDB" id="A0A965ZIU8"/>
<dbReference type="EMBL" id="WWEO01000043">
    <property type="protein sequence ID" value="NCD70918.1"/>
    <property type="molecule type" value="Genomic_DNA"/>
</dbReference>
<keyword evidence="1" id="KW-0732">Signal</keyword>
<gene>
    <name evidence="2" type="ORF">GSY63_16250</name>
</gene>
<keyword evidence="3" id="KW-1185">Reference proteome</keyword>
<evidence type="ECO:0000313" key="3">
    <source>
        <dbReference type="Proteomes" id="UP000638732"/>
    </source>
</evidence>
<name>A0A965ZIU8_9SPHI</name>
<dbReference type="Proteomes" id="UP000638732">
    <property type="component" value="Unassembled WGS sequence"/>
</dbReference>
<dbReference type="RefSeq" id="WP_166586863.1">
    <property type="nucleotide sequence ID" value="NZ_WWEO01000043.1"/>
</dbReference>
<sequence length="173" mass="19489">MKNLRNHVILILTVYLIGNVNLAHAQSANHDAYYKTGERDMHNTLFSKFDTLRRKRIDTCLTAAIFAQFTISSKGKVSNVQLFGSKTALAAYGNEIKFVVESTDGNWAPQTFNHKAVESDPIVQPVFIKMEDCPPNSTSDTFRADILSFFSIPGKKIFRKINMLSPLVFEANR</sequence>